<evidence type="ECO:0000313" key="1">
    <source>
        <dbReference type="EMBL" id="RIJ29966.1"/>
    </source>
</evidence>
<keyword evidence="2" id="KW-1185">Reference proteome</keyword>
<organism evidence="1 2">
    <name type="scientific">Henriciella mobilis</name>
    <dbReference type="NCBI Taxonomy" id="2305467"/>
    <lineage>
        <taxon>Bacteria</taxon>
        <taxon>Pseudomonadati</taxon>
        <taxon>Pseudomonadota</taxon>
        <taxon>Alphaproteobacteria</taxon>
        <taxon>Hyphomonadales</taxon>
        <taxon>Hyphomonadaceae</taxon>
        <taxon>Henriciella</taxon>
    </lineage>
</organism>
<dbReference type="RefSeq" id="WP_119375284.1">
    <property type="nucleotide sequence ID" value="NZ_QWFX01000006.1"/>
</dbReference>
<reference evidence="1 2" key="1">
    <citation type="submission" date="2018-08" db="EMBL/GenBank/DDBJ databases">
        <title>Henriciella mobilis sp. nov., isolated from seawater.</title>
        <authorList>
            <person name="Cheng H."/>
            <person name="Wu Y.-H."/>
            <person name="Xu X.-W."/>
            <person name="Guo L.-L."/>
        </authorList>
    </citation>
    <scope>NUCLEOTIDE SEQUENCE [LARGE SCALE GENOMIC DNA]</scope>
    <source>
        <strain evidence="1 2">JN25</strain>
    </source>
</reference>
<sequence>MADFKHFSVVAGGDTVEGHQVPDGVVGPSVMSAKIWADSVEQAVDVYCEVGNHLGFRIEQNVEVHRTPAKQAKREQPFAYEVRVIPCAEHNRAESVQVEVENVRNE</sequence>
<comment type="caution">
    <text evidence="1">The sequence shown here is derived from an EMBL/GenBank/DDBJ whole genome shotgun (WGS) entry which is preliminary data.</text>
</comment>
<accession>A0A399REG4</accession>
<dbReference type="OrthoDB" id="7066912at2"/>
<gene>
    <name evidence="1" type="ORF">D1223_04680</name>
</gene>
<protein>
    <submittedName>
        <fullName evidence="1">Uncharacterized protein</fullName>
    </submittedName>
</protein>
<proteinExistence type="predicted"/>
<dbReference type="Proteomes" id="UP000266385">
    <property type="component" value="Unassembled WGS sequence"/>
</dbReference>
<dbReference type="EMBL" id="QWFX01000006">
    <property type="protein sequence ID" value="RIJ29966.1"/>
    <property type="molecule type" value="Genomic_DNA"/>
</dbReference>
<evidence type="ECO:0000313" key="2">
    <source>
        <dbReference type="Proteomes" id="UP000266385"/>
    </source>
</evidence>
<name>A0A399REG4_9PROT</name>
<dbReference type="AlphaFoldDB" id="A0A399REG4"/>